<protein>
    <recommendedName>
        <fullName evidence="7">Cytochrome</fullName>
    </recommendedName>
</protein>
<sequence>MRSNSENWSHRCLSAVAVTGLATTAARHPVGNLLSFFIAAFNTVANTLQWQVLNFADKPDTVQARIRQEIDDVVGRERQPAWQDWNKMPYLMACIWEMYRWKTISPLGVPRRYAAGDFGGVRDRLKPLTAE</sequence>
<keyword evidence="3" id="KW-0408">Iron</keyword>
<evidence type="ECO:0000256" key="3">
    <source>
        <dbReference type="ARBA" id="ARBA00023004"/>
    </source>
</evidence>
<dbReference type="GO" id="GO:0006805">
    <property type="term" value="P:xenobiotic metabolic process"/>
    <property type="evidence" value="ECO:0007669"/>
    <property type="project" value="TreeGrafter"/>
</dbReference>
<dbReference type="PANTHER" id="PTHR24300:SF375">
    <property type="entry name" value="CYTOCHROME P450 FAMILY"/>
    <property type="match status" value="1"/>
</dbReference>
<dbReference type="GO" id="GO:0016712">
    <property type="term" value="F:oxidoreductase activity, acting on paired donors, with incorporation or reduction of molecular oxygen, reduced flavin or flavoprotein as one donor, and incorporation of one atom of oxygen"/>
    <property type="evidence" value="ECO:0007669"/>
    <property type="project" value="TreeGrafter"/>
</dbReference>
<dbReference type="GO" id="GO:0005737">
    <property type="term" value="C:cytoplasm"/>
    <property type="evidence" value="ECO:0007669"/>
    <property type="project" value="TreeGrafter"/>
</dbReference>
<keyword evidence="6" id="KW-1185">Reference proteome</keyword>
<dbReference type="InterPro" id="IPR050182">
    <property type="entry name" value="Cytochrome_P450_fam2"/>
</dbReference>
<dbReference type="GO" id="GO:0005506">
    <property type="term" value="F:iron ion binding"/>
    <property type="evidence" value="ECO:0007669"/>
    <property type="project" value="InterPro"/>
</dbReference>
<evidence type="ECO:0000256" key="1">
    <source>
        <dbReference type="ARBA" id="ARBA00010617"/>
    </source>
</evidence>
<dbReference type="Pfam" id="PF00067">
    <property type="entry name" value="p450"/>
    <property type="match status" value="1"/>
</dbReference>
<gene>
    <name evidence="5" type="ORF">V5799_012337</name>
</gene>
<dbReference type="EMBL" id="JARKHS020017330">
    <property type="protein sequence ID" value="KAK8773131.1"/>
    <property type="molecule type" value="Genomic_DNA"/>
</dbReference>
<accession>A0AAQ4EEK3</accession>
<keyword evidence="4" id="KW-0560">Oxidoreductase</keyword>
<evidence type="ECO:0000313" key="5">
    <source>
        <dbReference type="EMBL" id="KAK8773131.1"/>
    </source>
</evidence>
<dbReference type="InterPro" id="IPR001128">
    <property type="entry name" value="Cyt_P450"/>
</dbReference>
<dbReference type="PANTHER" id="PTHR24300">
    <property type="entry name" value="CYTOCHROME P450 508A4-RELATED"/>
    <property type="match status" value="1"/>
</dbReference>
<dbReference type="AlphaFoldDB" id="A0AAQ4EEK3"/>
<evidence type="ECO:0000313" key="6">
    <source>
        <dbReference type="Proteomes" id="UP001321473"/>
    </source>
</evidence>
<comment type="caution">
    <text evidence="5">The sequence shown here is derived from an EMBL/GenBank/DDBJ whole genome shotgun (WGS) entry which is preliminary data.</text>
</comment>
<reference evidence="5 6" key="1">
    <citation type="journal article" date="2023" name="Arcadia Sci">
        <title>De novo assembly of a long-read Amblyomma americanum tick genome.</title>
        <authorList>
            <person name="Chou S."/>
            <person name="Poskanzer K.E."/>
            <person name="Rollins M."/>
            <person name="Thuy-Boun P.S."/>
        </authorList>
    </citation>
    <scope>NUCLEOTIDE SEQUENCE [LARGE SCALE GENOMIC DNA]</scope>
    <source>
        <strain evidence="5">F_SG_1</strain>
        <tissue evidence="5">Salivary glands</tissue>
    </source>
</reference>
<evidence type="ECO:0000256" key="2">
    <source>
        <dbReference type="ARBA" id="ARBA00022723"/>
    </source>
</evidence>
<comment type="similarity">
    <text evidence="1">Belongs to the cytochrome P450 family.</text>
</comment>
<dbReference type="GO" id="GO:0020037">
    <property type="term" value="F:heme binding"/>
    <property type="evidence" value="ECO:0007669"/>
    <property type="project" value="InterPro"/>
</dbReference>
<dbReference type="Proteomes" id="UP001321473">
    <property type="component" value="Unassembled WGS sequence"/>
</dbReference>
<name>A0AAQ4EEK3_AMBAM</name>
<evidence type="ECO:0008006" key="7">
    <source>
        <dbReference type="Google" id="ProtNLM"/>
    </source>
</evidence>
<proteinExistence type="inferred from homology"/>
<organism evidence="5 6">
    <name type="scientific">Amblyomma americanum</name>
    <name type="common">Lone star tick</name>
    <dbReference type="NCBI Taxonomy" id="6943"/>
    <lineage>
        <taxon>Eukaryota</taxon>
        <taxon>Metazoa</taxon>
        <taxon>Ecdysozoa</taxon>
        <taxon>Arthropoda</taxon>
        <taxon>Chelicerata</taxon>
        <taxon>Arachnida</taxon>
        <taxon>Acari</taxon>
        <taxon>Parasitiformes</taxon>
        <taxon>Ixodida</taxon>
        <taxon>Ixodoidea</taxon>
        <taxon>Ixodidae</taxon>
        <taxon>Amblyomminae</taxon>
        <taxon>Amblyomma</taxon>
    </lineage>
</organism>
<keyword evidence="2" id="KW-0479">Metal-binding</keyword>
<dbReference type="Gene3D" id="1.10.630.10">
    <property type="entry name" value="Cytochrome P450"/>
    <property type="match status" value="1"/>
</dbReference>
<dbReference type="InterPro" id="IPR036396">
    <property type="entry name" value="Cyt_P450_sf"/>
</dbReference>
<keyword evidence="4" id="KW-0503">Monooxygenase</keyword>
<evidence type="ECO:0000256" key="4">
    <source>
        <dbReference type="ARBA" id="ARBA00023033"/>
    </source>
</evidence>
<dbReference type="SUPFAM" id="SSF48264">
    <property type="entry name" value="Cytochrome P450"/>
    <property type="match status" value="1"/>
</dbReference>
<dbReference type="GO" id="GO:0006082">
    <property type="term" value="P:organic acid metabolic process"/>
    <property type="evidence" value="ECO:0007669"/>
    <property type="project" value="TreeGrafter"/>
</dbReference>